<sequence>MFNPNLKREAVCEIPSEAQSGLQTGFAIFIAAFLPYPDFCLGLKQIGSQIAIEE</sequence>
<gene>
    <name evidence="1" type="ORF">N776_04990</name>
</gene>
<dbReference type="EMBL" id="AVBE01000002">
    <property type="protein sequence ID" value="PHJ34839.1"/>
    <property type="molecule type" value="Genomic_DNA"/>
</dbReference>
<evidence type="ECO:0000313" key="2">
    <source>
        <dbReference type="Proteomes" id="UP000223296"/>
    </source>
</evidence>
<evidence type="ECO:0000313" key="1">
    <source>
        <dbReference type="EMBL" id="PHJ34839.1"/>
    </source>
</evidence>
<reference evidence="1 2" key="1">
    <citation type="submission" date="2013-08" db="EMBL/GenBank/DDBJ databases">
        <authorList>
            <person name="Trees D."/>
        </authorList>
    </citation>
    <scope>NUCLEOTIDE SEQUENCE [LARGE SCALE GENOMIC DNA]</scope>
    <source>
        <strain evidence="1 2">3502</strain>
    </source>
</reference>
<dbReference type="Proteomes" id="UP000223296">
    <property type="component" value="Unassembled WGS sequence"/>
</dbReference>
<protein>
    <submittedName>
        <fullName evidence="1">Uncharacterized protein</fullName>
    </submittedName>
</protein>
<name>A0AA44U7U3_NEIGO</name>
<dbReference type="AlphaFoldDB" id="A0AA44U7U3"/>
<proteinExistence type="predicted"/>
<organism evidence="1 2">
    <name type="scientific">Neisseria gonorrhoeae 3502</name>
    <dbReference type="NCBI Taxonomy" id="1193404"/>
    <lineage>
        <taxon>Bacteria</taxon>
        <taxon>Pseudomonadati</taxon>
        <taxon>Pseudomonadota</taxon>
        <taxon>Betaproteobacteria</taxon>
        <taxon>Neisseriales</taxon>
        <taxon>Neisseriaceae</taxon>
        <taxon>Neisseria</taxon>
    </lineage>
</organism>
<accession>A0AA44U7U3</accession>
<comment type="caution">
    <text evidence="1">The sequence shown here is derived from an EMBL/GenBank/DDBJ whole genome shotgun (WGS) entry which is preliminary data.</text>
</comment>